<sequence length="155" mass="16338">MKYLLPAALLGALLTGLTASAQTGPITLTQANFPASPTAVDRYLPMHGGQHPDFVLPQPGPNQVWDYRTLTADSSALEQTYFAPPATGPFANDTRGYTLSAHRPRDYAFSSPGSGATLPGSNMKFLLPAAYKTHGSPYPGSSGPFQPIAEVQGAF</sequence>
<evidence type="ECO:0000256" key="1">
    <source>
        <dbReference type="SAM" id="SignalP"/>
    </source>
</evidence>
<accession>A0A8T9Q3H6</accession>
<keyword evidence="1" id="KW-0732">Signal</keyword>
<keyword evidence="3" id="KW-1185">Reference proteome</keyword>
<dbReference type="RefSeq" id="WP_244673423.1">
    <property type="nucleotide sequence ID" value="NZ_CP095046.1"/>
</dbReference>
<dbReference type="AlphaFoldDB" id="A0A8T9Q3H6"/>
<evidence type="ECO:0000313" key="2">
    <source>
        <dbReference type="EMBL" id="UOQ69999.1"/>
    </source>
</evidence>
<dbReference type="Proteomes" id="UP000831796">
    <property type="component" value="Chromosome"/>
</dbReference>
<dbReference type="EMBL" id="CP095046">
    <property type="protein sequence ID" value="UOQ69999.1"/>
    <property type="molecule type" value="Genomic_DNA"/>
</dbReference>
<protein>
    <submittedName>
        <fullName evidence="2">Uncharacterized protein</fullName>
    </submittedName>
</protein>
<evidence type="ECO:0000313" key="3">
    <source>
        <dbReference type="Proteomes" id="UP000831796"/>
    </source>
</evidence>
<proteinExistence type="predicted"/>
<dbReference type="KEGG" id="hcu:MUN79_14485"/>
<feature type="signal peptide" evidence="1">
    <location>
        <begin position="1"/>
        <end position="21"/>
    </location>
</feature>
<feature type="chain" id="PRO_5035754735" evidence="1">
    <location>
        <begin position="22"/>
        <end position="155"/>
    </location>
</feature>
<gene>
    <name evidence="2" type="ORF">MUN79_14485</name>
</gene>
<reference evidence="2" key="1">
    <citation type="submission" date="2022-04" db="EMBL/GenBank/DDBJ databases">
        <title>Hymenobacter sp. isolated from the air.</title>
        <authorList>
            <person name="Won M."/>
            <person name="Lee C.-M."/>
            <person name="Woen H.-Y."/>
            <person name="Kwon S.-W."/>
        </authorList>
    </citation>
    <scope>NUCLEOTIDE SEQUENCE</scope>
    <source>
        <strain evidence="2">5116S-3</strain>
    </source>
</reference>
<name>A0A8T9Q3H6_9BACT</name>
<organism evidence="2 3">
    <name type="scientific">Hymenobacter cellulosilyticus</name>
    <dbReference type="NCBI Taxonomy" id="2932248"/>
    <lineage>
        <taxon>Bacteria</taxon>
        <taxon>Pseudomonadati</taxon>
        <taxon>Bacteroidota</taxon>
        <taxon>Cytophagia</taxon>
        <taxon>Cytophagales</taxon>
        <taxon>Hymenobacteraceae</taxon>
        <taxon>Hymenobacter</taxon>
    </lineage>
</organism>